<reference evidence="1 2" key="1">
    <citation type="journal article" date="2021" name="Int. J. Syst. Evol. Microbiol.">
        <title>Salipiger mangrovisoli sp. nov., isolated from mangrove soil and the proposal for the reclassification of Paraphaeobacter pallidus as Salipiger pallidus comb. nov.</title>
        <authorList>
            <person name="Du J."/>
            <person name="Liu Y."/>
            <person name="Pei T."/>
            <person name="Deng M.R."/>
            <person name="Zhu H."/>
        </authorList>
    </citation>
    <scope>NUCLEOTIDE SEQUENCE [LARGE SCALE GENOMIC DNA]</scope>
    <source>
        <strain evidence="1 2">6D45A</strain>
    </source>
</reference>
<name>A0ABR9X034_9RHOB</name>
<evidence type="ECO:0000313" key="2">
    <source>
        <dbReference type="Proteomes" id="UP000607796"/>
    </source>
</evidence>
<protein>
    <submittedName>
        <fullName evidence="1">Uncharacterized protein</fullName>
    </submittedName>
</protein>
<keyword evidence="2" id="KW-1185">Reference proteome</keyword>
<organism evidence="1 2">
    <name type="scientific">Salipiger mangrovisoli</name>
    <dbReference type="NCBI Taxonomy" id="2865933"/>
    <lineage>
        <taxon>Bacteria</taxon>
        <taxon>Pseudomonadati</taxon>
        <taxon>Pseudomonadota</taxon>
        <taxon>Alphaproteobacteria</taxon>
        <taxon>Rhodobacterales</taxon>
        <taxon>Roseobacteraceae</taxon>
        <taxon>Salipiger</taxon>
    </lineage>
</organism>
<dbReference type="RefSeq" id="WP_194134227.1">
    <property type="nucleotide sequence ID" value="NZ_JADFFK010000005.1"/>
</dbReference>
<evidence type="ECO:0000313" key="1">
    <source>
        <dbReference type="EMBL" id="MBE9636910.1"/>
    </source>
</evidence>
<dbReference type="Proteomes" id="UP000607796">
    <property type="component" value="Unassembled WGS sequence"/>
</dbReference>
<comment type="caution">
    <text evidence="1">The sequence shown here is derived from an EMBL/GenBank/DDBJ whole genome shotgun (WGS) entry which is preliminary data.</text>
</comment>
<accession>A0ABR9X034</accession>
<gene>
    <name evidence="1" type="ORF">IQ782_08685</name>
</gene>
<sequence>MNGRDGEGAQAPFHLVLAEPEDATALRVCSALRRVGRVEFVTPDEIFMAPHWAHDPLGSSRVELASGLVLTDANLLSVFNRVRRVAPLHFAAAAPEDQRYAGDEFFALLISWLTGFGARCVNPPHPGSVAGFAARSAAEDRLRLGADLHAASRARHLGLGTPLAGFPDAGAPLRPGGPGQHRVERPLLRVLIAGDALSQDLPEALRNGLRAEMLRRGLRLAEVTLEETAAGWQPVLINPVPEAASATEVSLIVGLLADVAEAWRGAA</sequence>
<proteinExistence type="predicted"/>
<dbReference type="EMBL" id="JADFFK010000005">
    <property type="protein sequence ID" value="MBE9636910.1"/>
    <property type="molecule type" value="Genomic_DNA"/>
</dbReference>